<evidence type="ECO:0000313" key="3">
    <source>
        <dbReference type="Proteomes" id="UP000002489"/>
    </source>
</evidence>
<dbReference type="EnsemblFungi" id="FOXG_05030T0">
    <property type="protein sequence ID" value="FOXG_05030P0"/>
    <property type="gene ID" value="FOXG_05030"/>
</dbReference>
<dbReference type="AlphaFoldDB" id="A0A0D2XM55"/>
<dbReference type="Proteomes" id="UP000002489">
    <property type="component" value="Unassembled WGS sequence"/>
</dbReference>
<gene>
    <name evidence="2" type="primary">28947034</name>
</gene>
<evidence type="ECO:0000313" key="2">
    <source>
        <dbReference type="EnsemblFungi" id="FOXG_05030P0"/>
    </source>
</evidence>
<accession>A0A0D2XM55</accession>
<reference evidence="3" key="1">
    <citation type="journal article" date="2012" name="Mol. Plant Microbe Interact.">
        <title>A highly conserved effector in Fusarium oxysporum is required for full virulence on Arabidopsis.</title>
        <authorList>
            <person name="Thatcher L.F."/>
            <person name="Gardiner D.M."/>
            <person name="Kazan K."/>
            <person name="Manners J."/>
        </authorList>
    </citation>
    <scope>NUCLEOTIDE SEQUENCE [LARGE SCALE GENOMIC DNA]</scope>
    <source>
        <strain evidence="3">Fo5176</strain>
    </source>
</reference>
<sequence length="249" mass="28475">MGCNNSRHILEMESRPIRPVTLSSHSVGSVMAPSSIFQDFPETSELSRQQIIDAFQHMAEYLNECGTYVKCAVVGGVVNALYLRHRETTPDVEFLLHDPASKEYITLSNAASFANKKAQGTLGEQWFNNSMQFFVPRNVQVDILQWAKDQHEVIFEHRGNYGGLTVYAAPWDYALCSKLNSLYDNIRADDMEDAVAYLHRYLTVTHQESLNGNQVNGWCRKYHQDVSREVLNRLGEAYARKHGSWPLQW</sequence>
<feature type="domain" description="DUF7582" evidence="1">
    <location>
        <begin position="49"/>
        <end position="243"/>
    </location>
</feature>
<protein>
    <recommendedName>
        <fullName evidence="1">DUF7582 domain-containing protein</fullName>
    </recommendedName>
</protein>
<dbReference type="Pfam" id="PF24483">
    <property type="entry name" value="DUF7582"/>
    <property type="match status" value="1"/>
</dbReference>
<name>A0A0D2XM55_FUSOF</name>
<organism evidence="2 3">
    <name type="scientific">Fusarium oxysporum (strain Fo5176)</name>
    <name type="common">Fusarium vascular wilt</name>
    <dbReference type="NCBI Taxonomy" id="660025"/>
    <lineage>
        <taxon>Eukaryota</taxon>
        <taxon>Fungi</taxon>
        <taxon>Dikarya</taxon>
        <taxon>Ascomycota</taxon>
        <taxon>Pezizomycotina</taxon>
        <taxon>Sordariomycetes</taxon>
        <taxon>Hypocreomycetidae</taxon>
        <taxon>Hypocreales</taxon>
        <taxon>Nectriaceae</taxon>
        <taxon>Fusarium</taxon>
        <taxon>Fusarium oxysporum species complex</taxon>
    </lineage>
</organism>
<dbReference type="InterPro" id="IPR056004">
    <property type="entry name" value="DUF7582"/>
</dbReference>
<reference evidence="2" key="2">
    <citation type="submission" date="2025-08" db="UniProtKB">
        <authorList>
            <consortium name="EnsemblFungi"/>
        </authorList>
    </citation>
    <scope>IDENTIFICATION</scope>
    <source>
        <strain evidence="2">4287 / CBS 123668 / FGSC 9935 / NRRL 34936</strain>
    </source>
</reference>
<dbReference type="VEuPathDB" id="FungiDB:FOXG_05030"/>
<evidence type="ECO:0000259" key="1">
    <source>
        <dbReference type="Pfam" id="PF24483"/>
    </source>
</evidence>
<proteinExistence type="predicted"/>